<accession>K6WU22</accession>
<dbReference type="OrthoDB" id="128089at2"/>
<dbReference type="Pfam" id="PF13173">
    <property type="entry name" value="AAA_14"/>
    <property type="match status" value="1"/>
</dbReference>
<name>K6WU22_9MICO</name>
<evidence type="ECO:0000259" key="2">
    <source>
        <dbReference type="Pfam" id="PF13635"/>
    </source>
</evidence>
<evidence type="ECO:0000313" key="3">
    <source>
        <dbReference type="EMBL" id="GAB95612.1"/>
    </source>
</evidence>
<evidence type="ECO:0008006" key="5">
    <source>
        <dbReference type="Google" id="ProtNLM"/>
    </source>
</evidence>
<dbReference type="PANTHER" id="PTHR43566:SF2">
    <property type="entry name" value="DUF4143 DOMAIN-CONTAINING PROTEIN"/>
    <property type="match status" value="1"/>
</dbReference>
<keyword evidence="4" id="KW-1185">Reference proteome</keyword>
<feature type="domain" description="AAA" evidence="1">
    <location>
        <begin position="21"/>
        <end position="130"/>
    </location>
</feature>
<dbReference type="InterPro" id="IPR025420">
    <property type="entry name" value="DUF4143"/>
</dbReference>
<evidence type="ECO:0000259" key="1">
    <source>
        <dbReference type="Pfam" id="PF13173"/>
    </source>
</evidence>
<dbReference type="Pfam" id="PF13635">
    <property type="entry name" value="DUF4143"/>
    <property type="match status" value="1"/>
</dbReference>
<proteinExistence type="predicted"/>
<protein>
    <recommendedName>
        <fullName evidence="5">ATP-binding protein</fullName>
    </recommendedName>
</protein>
<dbReference type="eggNOG" id="COG1373">
    <property type="taxonomic scope" value="Bacteria"/>
</dbReference>
<sequence length="423" mass="44891">MGYLSRLIDRDLDELLPGLPAIALDGPKGVGKTETSARRAGSVVRLDDPDVALIARPDPTLVIKGPRPVLLDEWQHVPAVWDAVRRAVDAGAGSGSFLLTGSASPAAHGPVHSAAGRIASLRMRPMIVSERSGAASPTVSLSDMIEGRAELGGESQLRLTDYVEEIVASGFPAIRGLPPRARRVQLDGYLTRLFERDLPEATGVTARRPASLRAWLSAYAAATSTTASLEAIRAAATPGAADPPSKVTTLRYRDWLTSMWLLDPVPAWRPPGAPLRRLIAAPKHHVADPALAARLLGVGARDLRDGQGRTILGQGPLLGALFESLCAMSVRVIAQSLDARVSHLRTQRGEREVDLIVEGDGGRVVGIEVKLTATVDAADVKNLHWLRSELGAQVRDLVVLTTGSQAYRRADGVAVVPLALLGP</sequence>
<gene>
    <name evidence="3" type="ORF">KILIM_024_00220</name>
</gene>
<reference evidence="3 4" key="1">
    <citation type="submission" date="2012-08" db="EMBL/GenBank/DDBJ databases">
        <title>Whole genome shotgun sequence of Kineosphaera limosa NBRC 100340.</title>
        <authorList>
            <person name="Yoshida I."/>
            <person name="Isaki S."/>
            <person name="Hosoyama A."/>
            <person name="Tsuchikane K."/>
            <person name="Katsumata H."/>
            <person name="Ando Y."/>
            <person name="Ohji S."/>
            <person name="Hamada M."/>
            <person name="Tamura T."/>
            <person name="Yamazoe A."/>
            <person name="Yamazaki S."/>
            <person name="Fujita N."/>
        </authorList>
    </citation>
    <scope>NUCLEOTIDE SEQUENCE [LARGE SCALE GENOMIC DNA]</scope>
    <source>
        <strain evidence="3 4">NBRC 100340</strain>
    </source>
</reference>
<dbReference type="Proteomes" id="UP000008366">
    <property type="component" value="Unassembled WGS sequence"/>
</dbReference>
<evidence type="ECO:0000313" key="4">
    <source>
        <dbReference type="Proteomes" id="UP000008366"/>
    </source>
</evidence>
<dbReference type="STRING" id="1184609.KILIM_024_00220"/>
<feature type="domain" description="DUF4143" evidence="2">
    <location>
        <begin position="195"/>
        <end position="371"/>
    </location>
</feature>
<dbReference type="EMBL" id="BAHD01000024">
    <property type="protein sequence ID" value="GAB95612.1"/>
    <property type="molecule type" value="Genomic_DNA"/>
</dbReference>
<dbReference type="InterPro" id="IPR041682">
    <property type="entry name" value="AAA_14"/>
</dbReference>
<dbReference type="AlphaFoldDB" id="K6WU22"/>
<dbReference type="RefSeq" id="WP_006592144.1">
    <property type="nucleotide sequence ID" value="NZ_BAHD01000024.1"/>
</dbReference>
<comment type="caution">
    <text evidence="3">The sequence shown here is derived from an EMBL/GenBank/DDBJ whole genome shotgun (WGS) entry which is preliminary data.</text>
</comment>
<organism evidence="3 4">
    <name type="scientific">Kineosphaera limosa NBRC 100340</name>
    <dbReference type="NCBI Taxonomy" id="1184609"/>
    <lineage>
        <taxon>Bacteria</taxon>
        <taxon>Bacillati</taxon>
        <taxon>Actinomycetota</taxon>
        <taxon>Actinomycetes</taxon>
        <taxon>Micrococcales</taxon>
        <taxon>Dermatophilaceae</taxon>
        <taxon>Kineosphaera</taxon>
    </lineage>
</organism>
<dbReference type="PANTHER" id="PTHR43566">
    <property type="entry name" value="CONSERVED PROTEIN"/>
    <property type="match status" value="1"/>
</dbReference>